<dbReference type="PANTHER" id="PTHR30204">
    <property type="entry name" value="REDOX-CYCLING DRUG-SENSING TRANSCRIPTIONAL ACTIVATOR SOXR"/>
    <property type="match status" value="1"/>
</dbReference>
<dbReference type="Pfam" id="PF13411">
    <property type="entry name" value="MerR_1"/>
    <property type="match status" value="1"/>
</dbReference>
<evidence type="ECO:0000259" key="3">
    <source>
        <dbReference type="PROSITE" id="PS50937"/>
    </source>
</evidence>
<keyword evidence="2" id="KW-0804">Transcription</keyword>
<reference evidence="4 5" key="1">
    <citation type="submission" date="2021-06" db="EMBL/GenBank/DDBJ databases">
        <title>Faecalicatena sp. nov. isolated from porcine feces.</title>
        <authorList>
            <person name="Oh B.S."/>
            <person name="Lee J.H."/>
        </authorList>
    </citation>
    <scope>NUCLEOTIDE SEQUENCE [LARGE SCALE GENOMIC DNA]</scope>
    <source>
        <strain evidence="4 5">AGMB00832</strain>
    </source>
</reference>
<keyword evidence="5" id="KW-1185">Reference proteome</keyword>
<evidence type="ECO:0000313" key="5">
    <source>
        <dbReference type="Proteomes" id="UP000723714"/>
    </source>
</evidence>
<evidence type="ECO:0000256" key="2">
    <source>
        <dbReference type="ARBA" id="ARBA00023163"/>
    </source>
</evidence>
<feature type="domain" description="HTH merR-type" evidence="3">
    <location>
        <begin position="9"/>
        <end position="78"/>
    </location>
</feature>
<dbReference type="PROSITE" id="PS50937">
    <property type="entry name" value="HTH_MERR_2"/>
    <property type="match status" value="1"/>
</dbReference>
<dbReference type="SMART" id="SM00422">
    <property type="entry name" value="HTH_MERR"/>
    <property type="match status" value="1"/>
</dbReference>
<protein>
    <submittedName>
        <fullName evidence="4">MerR family transcriptional regulator</fullName>
    </submittedName>
</protein>
<sequence length="341" mass="39381">MYSGLYKKDMKIQELCKCCKISKRNVYFYIKEGLLEPSCDEQSGRYVFTEADCTKLSLIVCLRNVDMPIPYIRSILNKPVLTSYYLTTHMNEIRRQCDRLAQTLGSMDILLQKLPIEPQLSDLKQLCMEAGITPDTTKETEDSYSINDAILANRFLLSPFSFEKNPTEYQNYLWIKINQLAAGELRKDYRKINEFLSVISPSVRDKVYAQENKRCVSITSMSQADCAAYAAKARMDICHALDTPAAVKLWNNYYESFFSVINRIYDSEIGTFMQELNPVFTSYCQNIHLICQLLYDWLCSPEGDPVLTRMKNAFPEHLDIESHYHGQLESIANLIDLCKLL</sequence>
<dbReference type="RefSeq" id="WP_216239804.1">
    <property type="nucleotide sequence ID" value="NZ_JABACJ020000002.1"/>
</dbReference>
<organism evidence="4 5">
    <name type="scientific">Faecalicatena faecalis</name>
    <dbReference type="NCBI Taxonomy" id="2726362"/>
    <lineage>
        <taxon>Bacteria</taxon>
        <taxon>Bacillati</taxon>
        <taxon>Bacillota</taxon>
        <taxon>Clostridia</taxon>
        <taxon>Lachnospirales</taxon>
        <taxon>Lachnospiraceae</taxon>
        <taxon>Faecalicatena</taxon>
    </lineage>
</organism>
<gene>
    <name evidence="4" type="ORF">HGO97_004380</name>
</gene>
<dbReference type="InterPro" id="IPR047057">
    <property type="entry name" value="MerR_fam"/>
</dbReference>
<dbReference type="Proteomes" id="UP000723714">
    <property type="component" value="Unassembled WGS sequence"/>
</dbReference>
<dbReference type="InterPro" id="IPR000551">
    <property type="entry name" value="MerR-type_HTH_dom"/>
</dbReference>
<proteinExistence type="predicted"/>
<dbReference type="CDD" id="cd00592">
    <property type="entry name" value="HTH_MerR-like"/>
    <property type="match status" value="1"/>
</dbReference>
<dbReference type="EMBL" id="JABACJ020000002">
    <property type="protein sequence ID" value="MBU3875049.1"/>
    <property type="molecule type" value="Genomic_DNA"/>
</dbReference>
<dbReference type="PANTHER" id="PTHR30204:SF69">
    <property type="entry name" value="MERR-FAMILY TRANSCRIPTIONAL REGULATOR"/>
    <property type="match status" value="1"/>
</dbReference>
<comment type="caution">
    <text evidence="4">The sequence shown here is derived from an EMBL/GenBank/DDBJ whole genome shotgun (WGS) entry which is preliminary data.</text>
</comment>
<evidence type="ECO:0000256" key="1">
    <source>
        <dbReference type="ARBA" id="ARBA00023015"/>
    </source>
</evidence>
<name>A0ABS6D0E1_9FIRM</name>
<accession>A0ABS6D0E1</accession>
<keyword evidence="1" id="KW-0805">Transcription regulation</keyword>
<evidence type="ECO:0000313" key="4">
    <source>
        <dbReference type="EMBL" id="MBU3875049.1"/>
    </source>
</evidence>